<dbReference type="GO" id="GO:0032454">
    <property type="term" value="F:histone H3K9 demethylase activity"/>
    <property type="evidence" value="ECO:0007669"/>
    <property type="project" value="TreeGrafter"/>
</dbReference>
<dbReference type="PROSITE" id="PS51805">
    <property type="entry name" value="EPHD"/>
    <property type="match status" value="1"/>
</dbReference>
<gene>
    <name evidence="7" type="ORF">Micbo1qcDRAFT_7373</name>
</gene>
<dbReference type="InterPro" id="IPR034732">
    <property type="entry name" value="EPHD"/>
</dbReference>
<keyword evidence="3" id="KW-0862">Zinc</keyword>
<dbReference type="Pfam" id="PF23258">
    <property type="entry name" value="DUF7072"/>
    <property type="match status" value="1"/>
</dbReference>
<dbReference type="Pfam" id="PF13832">
    <property type="entry name" value="zf-HC5HC2H_2"/>
    <property type="match status" value="1"/>
</dbReference>
<dbReference type="InterPro" id="IPR003347">
    <property type="entry name" value="JmjC_dom"/>
</dbReference>
<feature type="compositionally biased region" description="Polar residues" evidence="4">
    <location>
        <begin position="830"/>
        <end position="844"/>
    </location>
</feature>
<dbReference type="SMART" id="SM00558">
    <property type="entry name" value="JmjC"/>
    <property type="match status" value="1"/>
</dbReference>
<dbReference type="Gene3D" id="2.60.120.650">
    <property type="entry name" value="Cupin"/>
    <property type="match status" value="1"/>
</dbReference>
<dbReference type="STRING" id="196109.A0A136JJP4"/>
<name>A0A136JJP4_9PEZI</name>
<dbReference type="OrthoDB" id="9547406at2759"/>
<feature type="domain" description="PHD-type" evidence="6">
    <location>
        <begin position="368"/>
        <end position="491"/>
    </location>
</feature>
<dbReference type="Gene3D" id="3.30.40.10">
    <property type="entry name" value="Zinc/RING finger domain, C3HC4 (zinc finger)"/>
    <property type="match status" value="1"/>
</dbReference>
<accession>A0A136JJP4</accession>
<dbReference type="EMBL" id="KQ964245">
    <property type="protein sequence ID" value="KXJ97375.1"/>
    <property type="molecule type" value="Genomic_DNA"/>
</dbReference>
<dbReference type="CDD" id="cd15571">
    <property type="entry name" value="ePHD"/>
    <property type="match status" value="1"/>
</dbReference>
<keyword evidence="1" id="KW-0479">Metal-binding</keyword>
<dbReference type="GO" id="GO:0051864">
    <property type="term" value="F:histone H3K36 demethylase activity"/>
    <property type="evidence" value="ECO:0007669"/>
    <property type="project" value="TreeGrafter"/>
</dbReference>
<evidence type="ECO:0000256" key="2">
    <source>
        <dbReference type="ARBA" id="ARBA00022771"/>
    </source>
</evidence>
<reference evidence="8" key="1">
    <citation type="submission" date="2016-02" db="EMBL/GenBank/DDBJ databases">
        <title>Draft genome sequence of Microdochium bolleyi, a fungal endophyte of beachgrass.</title>
        <authorList>
            <consortium name="DOE Joint Genome Institute"/>
            <person name="David A.S."/>
            <person name="May G."/>
            <person name="Haridas S."/>
            <person name="Lim J."/>
            <person name="Wang M."/>
            <person name="Labutti K."/>
            <person name="Lipzen A."/>
            <person name="Barry K."/>
            <person name="Grigoriev I.V."/>
        </authorList>
    </citation>
    <scope>NUCLEOTIDE SEQUENCE [LARGE SCALE GENOMIC DNA]</scope>
    <source>
        <strain evidence="8">J235TASD1</strain>
    </source>
</reference>
<dbReference type="Proteomes" id="UP000070501">
    <property type="component" value="Unassembled WGS sequence"/>
</dbReference>
<sequence>MTPVSPQPEDSIMDSVEQDPGADIDLADMTPRVGRMGAVKMAKDKVQSTSARRKFARREASAKIDEEAFKDFDYKMDISDYTPERCEELERIYWKTLTYAQPLYGADMAGTLFNDETETWNLSKLPSLLDVLGTKIPGVNTAYLYLGMWKATFAWHLEDVDLYSINYLHFGAPKQWYSISQGDARRFEAAMKSIWPTDAQACDQFLRHKAFLISPNHLKQHFNIKVNKCVSYPGEFVVTYPYGYHSGYNLGYNCAEAVNFALDSWLPMGKIAKRCECAQAQDSVWIDVGEIERKLRGESTDYEETEDEEDEDDDEEEEDEDEENANAAASKSIIKIRVAGRKRKRAGVEKGEKRKAKKIRLRVKTQVEPICCLCPHDIAGAEVLPTDDGRKAHRMCALYGPEVWVETVDGQEVVANVANISKARLDLKCLYCRSKRGICFQCSHKKCTRAYHATCAAAAGVLVEEGEVPLFGADGTEYKEQAFEFTCRFHRSKRDKKTSADAIDNCEATRVAAAALKKGDVCQLQFYRGDIFAGIVMENRTDEEMFLVDVIPNGDRVEVEWKWLLLPDPADLHLPKASPNAIPMPTSREAKELINANKREQADVPRADEPFVEGHTWAEFKIFDPVNKAQARVDFGTPDQLWYYLGKTSTEARAQYTENPSIVRHNTRSNFLDTIPRPPPTAIPPPPRFTPTPHSPLTSKSPVALKAAKPYAYKPKPVTAVPVPFVSAQPAPAPVPAAVPMTMETNFTQQFVPPAAVMPAPKLPAELPAAPMAAPQTAVPQPSQTNSTASQPSPSTSSAPVIPPPPPPSKINRPFATPKLKSSSKHGHTRNSLSLHTVGSGSKITKSHSRMRNYSFSAGFSFGGKATAKTSPFSLGFMQPQGLGASPSPQNGSLFQAQARARSNSTVSTKSFTVPMTAAAIRPSSSASNQSSLMHTQAPPTPVANSNPQSVVVKYAFFQLNHNKDSSKYRTPYAPWGGFTNGYEGNLRAHLMKAPDALFSAKKDTPSTTPGTAMSAPDSTNVSSYTPGTPSRKSKAKDAFHPNLSQPSVFGSWDTGDFSMISQDSLQLSQSKPWGHRPGSGMPQVQRSSVAPRKARLSQSAPSSSPMATVNTHSRSKSTQVPLSNVFNYSNKQTYVPPPRPWETLKNMQSVPSSASIPMNQYHGMSNGFSAPSPYSTLAANSPHAAMSNPFGQIMFGPSPFVHSGPSPTLPVMGSAMEGSPFGNDTDVFLGESGLEDTSEPSSVSGSYWPKFDQTGPSSSSSHLGHDSFPSGSMFGHDHFPSPPWNPY</sequence>
<dbReference type="PROSITE" id="PS51184">
    <property type="entry name" value="JMJC"/>
    <property type="match status" value="1"/>
</dbReference>
<dbReference type="InterPro" id="IPR001965">
    <property type="entry name" value="Znf_PHD"/>
</dbReference>
<evidence type="ECO:0000256" key="1">
    <source>
        <dbReference type="ARBA" id="ARBA00022723"/>
    </source>
</evidence>
<feature type="region of interest" description="Disordered" evidence="4">
    <location>
        <begin position="1223"/>
        <end position="1288"/>
    </location>
</feature>
<dbReference type="InterPro" id="IPR055500">
    <property type="entry name" value="DUF7072"/>
</dbReference>
<feature type="compositionally biased region" description="Polar residues" evidence="4">
    <location>
        <begin position="1006"/>
        <end position="1031"/>
    </location>
</feature>
<keyword evidence="2" id="KW-0863">Zinc-finger</keyword>
<dbReference type="Pfam" id="PF02373">
    <property type="entry name" value="JmjC"/>
    <property type="match status" value="1"/>
</dbReference>
<evidence type="ECO:0000256" key="3">
    <source>
        <dbReference type="ARBA" id="ARBA00022833"/>
    </source>
</evidence>
<evidence type="ECO:0008006" key="9">
    <source>
        <dbReference type="Google" id="ProtNLM"/>
    </source>
</evidence>
<feature type="region of interest" description="Disordered" evidence="4">
    <location>
        <begin position="296"/>
        <end position="328"/>
    </location>
</feature>
<dbReference type="GO" id="GO:0010468">
    <property type="term" value="P:regulation of gene expression"/>
    <property type="evidence" value="ECO:0007669"/>
    <property type="project" value="TreeGrafter"/>
</dbReference>
<keyword evidence="8" id="KW-1185">Reference proteome</keyword>
<dbReference type="SUPFAM" id="SSF51197">
    <property type="entry name" value="Clavaminate synthase-like"/>
    <property type="match status" value="1"/>
</dbReference>
<dbReference type="PANTHER" id="PTHR10694:SF7">
    <property type="entry name" value="[HISTONE H3]-TRIMETHYL-L-LYSINE(9) DEMETHYLASE"/>
    <property type="match status" value="1"/>
</dbReference>
<feature type="compositionally biased region" description="Polar residues" evidence="4">
    <location>
        <begin position="1097"/>
        <end position="1120"/>
    </location>
</feature>
<dbReference type="SMART" id="SM00249">
    <property type="entry name" value="PHD"/>
    <property type="match status" value="1"/>
</dbReference>
<feature type="compositionally biased region" description="Acidic residues" evidence="4">
    <location>
        <begin position="300"/>
        <end position="324"/>
    </location>
</feature>
<organism evidence="7 8">
    <name type="scientific">Microdochium bolleyi</name>
    <dbReference type="NCBI Taxonomy" id="196109"/>
    <lineage>
        <taxon>Eukaryota</taxon>
        <taxon>Fungi</taxon>
        <taxon>Dikarya</taxon>
        <taxon>Ascomycota</taxon>
        <taxon>Pezizomycotina</taxon>
        <taxon>Sordariomycetes</taxon>
        <taxon>Xylariomycetidae</taxon>
        <taxon>Xylariales</taxon>
        <taxon>Microdochiaceae</taxon>
        <taxon>Microdochium</taxon>
    </lineage>
</organism>
<dbReference type="GO" id="GO:0005634">
    <property type="term" value="C:nucleus"/>
    <property type="evidence" value="ECO:0007669"/>
    <property type="project" value="TreeGrafter"/>
</dbReference>
<evidence type="ECO:0000259" key="6">
    <source>
        <dbReference type="PROSITE" id="PS51805"/>
    </source>
</evidence>
<evidence type="ECO:0000313" key="7">
    <source>
        <dbReference type="EMBL" id="KXJ97375.1"/>
    </source>
</evidence>
<feature type="region of interest" description="Disordered" evidence="4">
    <location>
        <begin position="1"/>
        <end position="23"/>
    </location>
</feature>
<dbReference type="InterPro" id="IPR013083">
    <property type="entry name" value="Znf_RING/FYVE/PHD"/>
</dbReference>
<dbReference type="GO" id="GO:0008270">
    <property type="term" value="F:zinc ion binding"/>
    <property type="evidence" value="ECO:0007669"/>
    <property type="project" value="UniProtKB-KW"/>
</dbReference>
<dbReference type="PANTHER" id="PTHR10694">
    <property type="entry name" value="LYSINE-SPECIFIC DEMETHYLASE"/>
    <property type="match status" value="1"/>
</dbReference>
<feature type="region of interest" description="Disordered" evidence="4">
    <location>
        <begin position="1066"/>
        <end position="1120"/>
    </location>
</feature>
<protein>
    <recommendedName>
        <fullName evidence="9">[Histone H3]-trimethyl-L-lysine(9) demethylase</fullName>
    </recommendedName>
</protein>
<feature type="region of interest" description="Disordered" evidence="4">
    <location>
        <begin position="923"/>
        <end position="945"/>
    </location>
</feature>
<dbReference type="FunFam" id="2.60.120.650:FF:000024">
    <property type="entry name" value="Putative jumonji family transcription factor"/>
    <property type="match status" value="1"/>
</dbReference>
<feature type="region of interest" description="Disordered" evidence="4">
    <location>
        <begin position="1001"/>
        <end position="1043"/>
    </location>
</feature>
<dbReference type="InParanoid" id="A0A136JJP4"/>
<feature type="domain" description="JmjC" evidence="5">
    <location>
        <begin position="114"/>
        <end position="277"/>
    </location>
</feature>
<feature type="compositionally biased region" description="Polar residues" evidence="4">
    <location>
        <begin position="923"/>
        <end position="935"/>
    </location>
</feature>
<dbReference type="GO" id="GO:0000785">
    <property type="term" value="C:chromatin"/>
    <property type="evidence" value="ECO:0007669"/>
    <property type="project" value="TreeGrafter"/>
</dbReference>
<evidence type="ECO:0000313" key="8">
    <source>
        <dbReference type="Proteomes" id="UP000070501"/>
    </source>
</evidence>
<evidence type="ECO:0000259" key="5">
    <source>
        <dbReference type="PROSITE" id="PS51184"/>
    </source>
</evidence>
<feature type="region of interest" description="Disordered" evidence="4">
    <location>
        <begin position="771"/>
        <end position="848"/>
    </location>
</feature>
<evidence type="ECO:0000256" key="4">
    <source>
        <dbReference type="SAM" id="MobiDB-lite"/>
    </source>
</evidence>
<feature type="compositionally biased region" description="Low complexity" evidence="4">
    <location>
        <begin position="771"/>
        <end position="800"/>
    </location>
</feature>
<proteinExistence type="predicted"/>